<gene>
    <name evidence="1" type="ORF">FBZ89_103450</name>
</gene>
<organism evidence="1 2">
    <name type="scientific">Nitrospirillum amazonense</name>
    <dbReference type="NCBI Taxonomy" id="28077"/>
    <lineage>
        <taxon>Bacteria</taxon>
        <taxon>Pseudomonadati</taxon>
        <taxon>Pseudomonadota</taxon>
        <taxon>Alphaproteobacteria</taxon>
        <taxon>Rhodospirillales</taxon>
        <taxon>Azospirillaceae</taxon>
        <taxon>Nitrospirillum</taxon>
    </lineage>
</organism>
<comment type="caution">
    <text evidence="1">The sequence shown here is derived from an EMBL/GenBank/DDBJ whole genome shotgun (WGS) entry which is preliminary data.</text>
</comment>
<dbReference type="AlphaFoldDB" id="A0A560FMG4"/>
<dbReference type="InterPro" id="IPR049245">
    <property type="entry name" value="DUF6880"/>
</dbReference>
<reference evidence="1 2" key="1">
    <citation type="submission" date="2019-06" db="EMBL/GenBank/DDBJ databases">
        <title>Genomic Encyclopedia of Type Strains, Phase IV (KMG-V): Genome sequencing to study the core and pangenomes of soil and plant-associated prokaryotes.</title>
        <authorList>
            <person name="Whitman W."/>
        </authorList>
    </citation>
    <scope>NUCLEOTIDE SEQUENCE [LARGE SCALE GENOMIC DNA]</scope>
    <source>
        <strain evidence="1 2">BR 11880</strain>
    </source>
</reference>
<accession>A0A560FMG4</accession>
<protein>
    <submittedName>
        <fullName evidence="1">Uncharacterized protein</fullName>
    </submittedName>
</protein>
<dbReference type="EMBL" id="VITN01000003">
    <property type="protein sequence ID" value="TWB22819.1"/>
    <property type="molecule type" value="Genomic_DNA"/>
</dbReference>
<sequence length="65" mass="6848">MARKPALSVESLVALGPEKLAQIILDEAADSAPFRKRVNAALAALKGPDAVAKLVDRRLAALERA</sequence>
<dbReference type="Pfam" id="PF21810">
    <property type="entry name" value="DUF6880"/>
    <property type="match status" value="1"/>
</dbReference>
<dbReference type="OrthoDB" id="7183688at2"/>
<evidence type="ECO:0000313" key="2">
    <source>
        <dbReference type="Proteomes" id="UP000319859"/>
    </source>
</evidence>
<name>A0A560FMG4_9PROT</name>
<dbReference type="Proteomes" id="UP000319859">
    <property type="component" value="Unassembled WGS sequence"/>
</dbReference>
<evidence type="ECO:0000313" key="1">
    <source>
        <dbReference type="EMBL" id="TWB22819.1"/>
    </source>
</evidence>
<proteinExistence type="predicted"/>